<gene>
    <name evidence="2" type="ORF">ACFS5N_11815</name>
</gene>
<protein>
    <submittedName>
        <fullName evidence="2">Uncharacterized protein</fullName>
    </submittedName>
</protein>
<keyword evidence="3" id="KW-1185">Reference proteome</keyword>
<evidence type="ECO:0000313" key="2">
    <source>
        <dbReference type="EMBL" id="MFD2873161.1"/>
    </source>
</evidence>
<feature type="transmembrane region" description="Helical" evidence="1">
    <location>
        <begin position="30"/>
        <end position="46"/>
    </location>
</feature>
<name>A0ABW5YD02_9SPHI</name>
<keyword evidence="1" id="KW-0812">Transmembrane</keyword>
<dbReference type="RefSeq" id="WP_377185615.1">
    <property type="nucleotide sequence ID" value="NZ_JBHUPD010000002.1"/>
</dbReference>
<feature type="transmembrane region" description="Helical" evidence="1">
    <location>
        <begin position="7"/>
        <end position="24"/>
    </location>
</feature>
<sequence>MDIKRKKNIISVIGFVLGFAAGIVLHRHGLGVAFGLILALALREIYDKRIY</sequence>
<keyword evidence="1" id="KW-1133">Transmembrane helix</keyword>
<accession>A0ABW5YD02</accession>
<reference evidence="3" key="1">
    <citation type="journal article" date="2019" name="Int. J. Syst. Evol. Microbiol.">
        <title>The Global Catalogue of Microorganisms (GCM) 10K type strain sequencing project: providing services to taxonomists for standard genome sequencing and annotation.</title>
        <authorList>
            <consortium name="The Broad Institute Genomics Platform"/>
            <consortium name="The Broad Institute Genome Sequencing Center for Infectious Disease"/>
            <person name="Wu L."/>
            <person name="Ma J."/>
        </authorList>
    </citation>
    <scope>NUCLEOTIDE SEQUENCE [LARGE SCALE GENOMIC DNA]</scope>
    <source>
        <strain evidence="3">KCTC 22437</strain>
    </source>
</reference>
<evidence type="ECO:0000313" key="3">
    <source>
        <dbReference type="Proteomes" id="UP001597557"/>
    </source>
</evidence>
<keyword evidence="1" id="KW-0472">Membrane</keyword>
<proteinExistence type="predicted"/>
<organism evidence="2 3">
    <name type="scientific">Mucilaginibacter ximonensis</name>
    <dbReference type="NCBI Taxonomy" id="538021"/>
    <lineage>
        <taxon>Bacteria</taxon>
        <taxon>Pseudomonadati</taxon>
        <taxon>Bacteroidota</taxon>
        <taxon>Sphingobacteriia</taxon>
        <taxon>Sphingobacteriales</taxon>
        <taxon>Sphingobacteriaceae</taxon>
        <taxon>Mucilaginibacter</taxon>
    </lineage>
</organism>
<comment type="caution">
    <text evidence="2">The sequence shown here is derived from an EMBL/GenBank/DDBJ whole genome shotgun (WGS) entry which is preliminary data.</text>
</comment>
<dbReference type="EMBL" id="JBHUPD010000002">
    <property type="protein sequence ID" value="MFD2873161.1"/>
    <property type="molecule type" value="Genomic_DNA"/>
</dbReference>
<evidence type="ECO:0000256" key="1">
    <source>
        <dbReference type="SAM" id="Phobius"/>
    </source>
</evidence>
<dbReference type="Proteomes" id="UP001597557">
    <property type="component" value="Unassembled WGS sequence"/>
</dbReference>